<protein>
    <submittedName>
        <fullName evidence="1">Uncharacterized protein</fullName>
    </submittedName>
</protein>
<gene>
    <name evidence="1" type="ORF">CURHAP_LOCUS3329</name>
</gene>
<proteinExistence type="predicted"/>
<dbReference type="AlphaFoldDB" id="A0A6J5TJV6"/>
<reference evidence="1 2" key="1">
    <citation type="submission" date="2020-05" db="EMBL/GenBank/DDBJ databases">
        <authorList>
            <person name="Campoy J."/>
            <person name="Schneeberger K."/>
            <person name="Spophaly S."/>
        </authorList>
    </citation>
    <scope>NUCLEOTIDE SEQUENCE [LARGE SCALE GENOMIC DNA]</scope>
    <source>
        <strain evidence="1">PruArmRojPasFocal</strain>
    </source>
</reference>
<name>A0A6J5TJV6_PRUAR</name>
<dbReference type="Proteomes" id="UP000507222">
    <property type="component" value="Unassembled WGS sequence"/>
</dbReference>
<evidence type="ECO:0000313" key="1">
    <source>
        <dbReference type="EMBL" id="CAB4263265.1"/>
    </source>
</evidence>
<organism evidence="1 2">
    <name type="scientific">Prunus armeniaca</name>
    <name type="common">Apricot</name>
    <name type="synonym">Armeniaca vulgaris</name>
    <dbReference type="NCBI Taxonomy" id="36596"/>
    <lineage>
        <taxon>Eukaryota</taxon>
        <taxon>Viridiplantae</taxon>
        <taxon>Streptophyta</taxon>
        <taxon>Embryophyta</taxon>
        <taxon>Tracheophyta</taxon>
        <taxon>Spermatophyta</taxon>
        <taxon>Magnoliopsida</taxon>
        <taxon>eudicotyledons</taxon>
        <taxon>Gunneridae</taxon>
        <taxon>Pentapetalae</taxon>
        <taxon>rosids</taxon>
        <taxon>fabids</taxon>
        <taxon>Rosales</taxon>
        <taxon>Rosaceae</taxon>
        <taxon>Amygdaloideae</taxon>
        <taxon>Amygdaleae</taxon>
        <taxon>Prunus</taxon>
    </lineage>
</organism>
<dbReference type="EMBL" id="CAEKDK010000001">
    <property type="protein sequence ID" value="CAB4263265.1"/>
    <property type="molecule type" value="Genomic_DNA"/>
</dbReference>
<evidence type="ECO:0000313" key="2">
    <source>
        <dbReference type="Proteomes" id="UP000507222"/>
    </source>
</evidence>
<sequence length="223" mass="25547">MAKTGGVVMEKIGEASQWIASEIKDFLQYLSNNATELLNVARRFFDNFSEEFKEALVKSKCAIDDTIAKATEHMSKWTDAACNSIVQLKNLVASMLQLMLDLRHSGLKRFLSLMQEFVRKTKTKCVLFTASGELRDLCCLTEGLLELLSIILVKPIDLAWVVYEAVALYRKNPQMTLAEMKYGNIFKNFPEDQRKAIVFVYTSIKVMFNVLLRIKLARIYHLM</sequence>
<accession>A0A6J5TJV6</accession>